<accession>A0A1V0UV99</accession>
<dbReference type="InterPro" id="IPR011611">
    <property type="entry name" value="PfkB_dom"/>
</dbReference>
<evidence type="ECO:0000256" key="3">
    <source>
        <dbReference type="ARBA" id="ARBA00022777"/>
    </source>
</evidence>
<dbReference type="GO" id="GO:0016301">
    <property type="term" value="F:kinase activity"/>
    <property type="evidence" value="ECO:0007669"/>
    <property type="project" value="UniProtKB-KW"/>
</dbReference>
<dbReference type="CDD" id="cd01166">
    <property type="entry name" value="KdgK"/>
    <property type="match status" value="1"/>
</dbReference>
<dbReference type="Gene3D" id="3.40.1190.20">
    <property type="match status" value="1"/>
</dbReference>
<dbReference type="Proteomes" id="UP000192727">
    <property type="component" value="Chromosome"/>
</dbReference>
<dbReference type="PANTHER" id="PTHR43320">
    <property type="entry name" value="SUGAR KINASE"/>
    <property type="match status" value="1"/>
</dbReference>
<gene>
    <name evidence="5" type="ORF">B7C51_16590</name>
</gene>
<keyword evidence="2" id="KW-0808">Transferase</keyword>
<proteinExistence type="inferred from homology"/>
<dbReference type="Pfam" id="PF00294">
    <property type="entry name" value="PfkB"/>
    <property type="match status" value="1"/>
</dbReference>
<comment type="similarity">
    <text evidence="1">Belongs to the carbohydrate kinase PfkB family.</text>
</comment>
<organism evidence="5 6">
    <name type="scientific">Paenibacillus larvae subsp. pulvifaciens</name>
    <dbReference type="NCBI Taxonomy" id="1477"/>
    <lineage>
        <taxon>Bacteria</taxon>
        <taxon>Bacillati</taxon>
        <taxon>Bacillota</taxon>
        <taxon>Bacilli</taxon>
        <taxon>Bacillales</taxon>
        <taxon>Paenibacillaceae</taxon>
        <taxon>Paenibacillus</taxon>
    </lineage>
</organism>
<name>A0A1V0UV99_9BACL</name>
<dbReference type="SUPFAM" id="SSF53613">
    <property type="entry name" value="Ribokinase-like"/>
    <property type="match status" value="1"/>
</dbReference>
<feature type="domain" description="Carbohydrate kinase PfkB" evidence="4">
    <location>
        <begin position="1"/>
        <end position="315"/>
    </location>
</feature>
<evidence type="ECO:0000259" key="4">
    <source>
        <dbReference type="Pfam" id="PF00294"/>
    </source>
</evidence>
<evidence type="ECO:0000313" key="5">
    <source>
        <dbReference type="EMBL" id="ARF69081.1"/>
    </source>
</evidence>
<evidence type="ECO:0000313" key="6">
    <source>
        <dbReference type="Proteomes" id="UP000192727"/>
    </source>
</evidence>
<dbReference type="RefSeq" id="WP_023483447.1">
    <property type="nucleotide sequence ID" value="NZ_CP020557.1"/>
</dbReference>
<dbReference type="EMBL" id="CP020557">
    <property type="protein sequence ID" value="ARF69081.1"/>
    <property type="molecule type" value="Genomic_DNA"/>
</dbReference>
<dbReference type="AlphaFoldDB" id="A0A1V0UV99"/>
<keyword evidence="3 5" id="KW-0418">Kinase</keyword>
<dbReference type="InterPro" id="IPR052700">
    <property type="entry name" value="Carb_kinase_PfkB-like"/>
</dbReference>
<dbReference type="InterPro" id="IPR029056">
    <property type="entry name" value="Ribokinase-like"/>
</dbReference>
<reference evidence="5 6" key="1">
    <citation type="submission" date="2017-03" db="EMBL/GenBank/DDBJ databases">
        <title>Paenibacillus larvae genome sequencing.</title>
        <authorList>
            <person name="Dingman D.W."/>
        </authorList>
    </citation>
    <scope>NUCLEOTIDE SEQUENCE [LARGE SCALE GENOMIC DNA]</scope>
    <source>
        <strain evidence="5 6">SAG 10367</strain>
    </source>
</reference>
<evidence type="ECO:0000256" key="1">
    <source>
        <dbReference type="ARBA" id="ARBA00010688"/>
    </source>
</evidence>
<evidence type="ECO:0000256" key="2">
    <source>
        <dbReference type="ARBA" id="ARBA00022679"/>
    </source>
</evidence>
<dbReference type="PANTHER" id="PTHR43320:SF2">
    <property type="entry name" value="2-DEHYDRO-3-DEOXYGLUCONOKINASE_2-DEHYDRO-3-DEOXYGALACTONOKINASE"/>
    <property type="match status" value="1"/>
</dbReference>
<protein>
    <submittedName>
        <fullName evidence="5">2-dehydro-3-deoxygluconokinase</fullName>
    </submittedName>
</protein>
<sequence length="334" mass="36811">MAKVVTLGEIMLRLATVAGTRIDCSHQFQAMYGGGEANVAISLANFGHQAAFASKVPNNALGRAVKKHLNSYGVSTEYLLFGGDRLGTYYMEAGVGERAASVIYDRSHSSFAVMEELEWNFVEMLKDVDLLHLSGITPALSKRWESLLLEIIENAKKVKVKISFDINYRGKLWSQSEAGSFLEKVLPQVDYCSAGKMDAIYLLGIEPYQGNEEELIYYYQKIQELYPNIQVLYSTKRTVYSASSNDLVGTLWLDQKYYESSLHKMDPIVDRVGGGDAFSAGVLHGILSGYSAQQIVDFATTASALKHTVQGDCNPFTISDIEAFTASGSGKIIR</sequence>